<organism evidence="2 3">
    <name type="scientific">Ruminiclostridium papyrosolvens DSM 2782</name>
    <dbReference type="NCBI Taxonomy" id="588581"/>
    <lineage>
        <taxon>Bacteria</taxon>
        <taxon>Bacillati</taxon>
        <taxon>Bacillota</taxon>
        <taxon>Clostridia</taxon>
        <taxon>Eubacteriales</taxon>
        <taxon>Oscillospiraceae</taxon>
        <taxon>Ruminiclostridium</taxon>
    </lineage>
</organism>
<reference evidence="2" key="2">
    <citation type="submission" date="2011-01" db="EMBL/GenBank/DDBJ databases">
        <title>The Non-contiguous Finished genome of Clostridium papyrosolvens.</title>
        <authorList>
            <person name="Lucas S."/>
            <person name="Copeland A."/>
            <person name="Lapidus A."/>
            <person name="Cheng J.-F."/>
            <person name="Goodwin L."/>
            <person name="Pitluck S."/>
            <person name="Misra M."/>
            <person name="Chertkov O."/>
            <person name="Detter J.C."/>
            <person name="Han C."/>
            <person name="Tapia R."/>
            <person name="Land M."/>
            <person name="Hauser L."/>
            <person name="Kyrpides N."/>
            <person name="Ivanova N."/>
            <person name="Pagani I."/>
            <person name="Mouttaki H."/>
            <person name="He Z."/>
            <person name="Zhou J."/>
            <person name="Hemme C.L."/>
            <person name="Woyke T."/>
        </authorList>
    </citation>
    <scope>NUCLEOTIDE SEQUENCE [LARGE SCALE GENOMIC DNA]</scope>
    <source>
        <strain evidence="2">DSM 2782</strain>
    </source>
</reference>
<dbReference type="eggNOG" id="ENOG502ZQBE">
    <property type="taxonomic scope" value="Bacteria"/>
</dbReference>
<proteinExistence type="predicted"/>
<dbReference type="EMBL" id="ACXX02000003">
    <property type="protein sequence ID" value="EGD48508.1"/>
    <property type="molecule type" value="Genomic_DNA"/>
</dbReference>
<feature type="region of interest" description="Disordered" evidence="1">
    <location>
        <begin position="30"/>
        <end position="49"/>
    </location>
</feature>
<protein>
    <submittedName>
        <fullName evidence="2">Uncharacterized protein</fullName>
    </submittedName>
</protein>
<accession>F1TAG5</accession>
<evidence type="ECO:0000313" key="2">
    <source>
        <dbReference type="EMBL" id="EGD48508.1"/>
    </source>
</evidence>
<sequence>MRNRKIDDDSLLTVFERIINSIPIRFQSTTREDTYDDSKMSEDDIEKFR</sequence>
<keyword evidence="3" id="KW-1185">Reference proteome</keyword>
<name>F1TAG5_9FIRM</name>
<reference evidence="2" key="1">
    <citation type="submission" date="2009-07" db="EMBL/GenBank/DDBJ databases">
        <authorList>
            <consortium name="US DOE Joint Genome Institute (JGI-PGF)"/>
            <person name="Lucas S."/>
            <person name="Copeland A."/>
            <person name="Lapidus A."/>
            <person name="Glavina del Rio T."/>
            <person name="Tice H."/>
            <person name="Bruce D."/>
            <person name="Goodwin L."/>
            <person name="Pitluck S."/>
            <person name="Larimer F."/>
            <person name="Land M.L."/>
            <person name="Mouttaki H."/>
            <person name="He Z."/>
            <person name="Zhou J."/>
            <person name="Hemme C.L."/>
        </authorList>
    </citation>
    <scope>NUCLEOTIDE SEQUENCE [LARGE SCALE GENOMIC DNA]</scope>
    <source>
        <strain evidence="2">DSM 2782</strain>
    </source>
</reference>
<comment type="caution">
    <text evidence="2">The sequence shown here is derived from an EMBL/GenBank/DDBJ whole genome shotgun (WGS) entry which is preliminary data.</text>
</comment>
<dbReference type="Proteomes" id="UP000003860">
    <property type="component" value="Unassembled WGS sequence"/>
</dbReference>
<evidence type="ECO:0000256" key="1">
    <source>
        <dbReference type="SAM" id="MobiDB-lite"/>
    </source>
</evidence>
<evidence type="ECO:0000313" key="3">
    <source>
        <dbReference type="Proteomes" id="UP000003860"/>
    </source>
</evidence>
<dbReference type="AlphaFoldDB" id="F1TAG5"/>
<dbReference type="STRING" id="588581.Cpap_2930"/>
<gene>
    <name evidence="2" type="ORF">Cpap_2930</name>
</gene>